<proteinExistence type="predicted"/>
<feature type="modified residue" description="N6-(pyridoxal phosphate)lysine" evidence="5">
    <location>
        <position position="189"/>
    </location>
</feature>
<protein>
    <submittedName>
        <fullName evidence="6">Alanine--glyoxylate aminotransferase family protein</fullName>
    </submittedName>
</protein>
<evidence type="ECO:0000256" key="2">
    <source>
        <dbReference type="ARBA" id="ARBA00022576"/>
    </source>
</evidence>
<dbReference type="Gene3D" id="3.90.1150.10">
    <property type="entry name" value="Aspartate Aminotransferase, domain 1"/>
    <property type="match status" value="1"/>
</dbReference>
<dbReference type="EMBL" id="VUNS01000005">
    <property type="protein sequence ID" value="MST96773.1"/>
    <property type="molecule type" value="Genomic_DNA"/>
</dbReference>
<keyword evidence="7" id="KW-1185">Reference proteome</keyword>
<evidence type="ECO:0000256" key="3">
    <source>
        <dbReference type="ARBA" id="ARBA00022679"/>
    </source>
</evidence>
<dbReference type="AlphaFoldDB" id="A0A844G0V1"/>
<dbReference type="PIRSF" id="PIRSF000524">
    <property type="entry name" value="SPT"/>
    <property type="match status" value="1"/>
</dbReference>
<name>A0A844G0V1_9BACT</name>
<keyword evidence="3 6" id="KW-0808">Transferase</keyword>
<dbReference type="InterPro" id="IPR015421">
    <property type="entry name" value="PyrdxlP-dep_Trfase_major"/>
</dbReference>
<dbReference type="Gene3D" id="3.40.640.10">
    <property type="entry name" value="Type I PLP-dependent aspartate aminotransferase-like (Major domain)"/>
    <property type="match status" value="1"/>
</dbReference>
<dbReference type="InterPro" id="IPR015422">
    <property type="entry name" value="PyrdxlP-dep_Trfase_small"/>
</dbReference>
<comment type="cofactor">
    <cofactor evidence="1 5">
        <name>pyridoxal 5'-phosphate</name>
        <dbReference type="ChEBI" id="CHEBI:597326"/>
    </cofactor>
</comment>
<evidence type="ECO:0000313" key="6">
    <source>
        <dbReference type="EMBL" id="MST96773.1"/>
    </source>
</evidence>
<organism evidence="6 7">
    <name type="scientific">Victivallis lenta</name>
    <dbReference type="NCBI Taxonomy" id="2606640"/>
    <lineage>
        <taxon>Bacteria</taxon>
        <taxon>Pseudomonadati</taxon>
        <taxon>Lentisphaerota</taxon>
        <taxon>Lentisphaeria</taxon>
        <taxon>Victivallales</taxon>
        <taxon>Victivallaceae</taxon>
        <taxon>Victivallis</taxon>
    </lineage>
</organism>
<comment type="caution">
    <text evidence="6">The sequence shown here is derived from an EMBL/GenBank/DDBJ whole genome shotgun (WGS) entry which is preliminary data.</text>
</comment>
<accession>A0A844G0V1</accession>
<gene>
    <name evidence="6" type="ORF">FYJ85_06905</name>
</gene>
<keyword evidence="2 6" id="KW-0032">Aminotransferase</keyword>
<dbReference type="SUPFAM" id="SSF53383">
    <property type="entry name" value="PLP-dependent transferases"/>
    <property type="match status" value="1"/>
</dbReference>
<dbReference type="GO" id="GO:0008483">
    <property type="term" value="F:transaminase activity"/>
    <property type="evidence" value="ECO:0007669"/>
    <property type="project" value="UniProtKB-KW"/>
</dbReference>
<evidence type="ECO:0000256" key="4">
    <source>
        <dbReference type="ARBA" id="ARBA00022898"/>
    </source>
</evidence>
<evidence type="ECO:0000256" key="5">
    <source>
        <dbReference type="PIRSR" id="PIRSR000524-50"/>
    </source>
</evidence>
<keyword evidence="4 5" id="KW-0663">Pyridoxal phosphate</keyword>
<sequence>MRRLELVPTVPHLFPATLDAIREPLFSHRSERFSSLFRATAGHLQRISGQRFHPVIAAGTGTWANELMVWNTAPGARRLLVVSNGEFGDRLLKQCRICRPDTIALKLDWGEAYDSEKIESCLAAHPDVDWIFGVATETSCGRANDIALLERIAGPRGIRIALDGVSAVGLAPELFKHGCVRVVTASSGKALAGLPGISILFLDNAVKPAASENRPESLDLAKLIAAETSSGMVRNTLSSMQLMALESSLRSIGGCIEYTERIGKLKTRAVEGLRKIGIEPLPGSNSPMVTAFRRPPEPRWSSMLKAWESAGVDVYFRPSYLEERQLFEIAAMGDLHPEDIDRMLDAVSRL</sequence>
<dbReference type="RefSeq" id="WP_106052289.1">
    <property type="nucleotide sequence ID" value="NZ_CALXOB010000026.1"/>
</dbReference>
<dbReference type="Proteomes" id="UP000435649">
    <property type="component" value="Unassembled WGS sequence"/>
</dbReference>
<dbReference type="InterPro" id="IPR024169">
    <property type="entry name" value="SP_NH2Trfase/AEP_transaminase"/>
</dbReference>
<dbReference type="PANTHER" id="PTHR42778:SF1">
    <property type="entry name" value="2-AMINOETHYLPHOSPHONATE--PYRUVATE TRANSAMINASE"/>
    <property type="match status" value="1"/>
</dbReference>
<evidence type="ECO:0000256" key="1">
    <source>
        <dbReference type="ARBA" id="ARBA00001933"/>
    </source>
</evidence>
<evidence type="ECO:0000313" key="7">
    <source>
        <dbReference type="Proteomes" id="UP000435649"/>
    </source>
</evidence>
<dbReference type="PANTHER" id="PTHR42778">
    <property type="entry name" value="2-AMINOETHYLPHOSPHONATE--PYRUVATE TRANSAMINASE"/>
    <property type="match status" value="1"/>
</dbReference>
<dbReference type="InterPro" id="IPR015424">
    <property type="entry name" value="PyrdxlP-dep_Trfase"/>
</dbReference>
<reference evidence="6 7" key="1">
    <citation type="submission" date="2019-08" db="EMBL/GenBank/DDBJ databases">
        <title>In-depth cultivation of the pig gut microbiome towards novel bacterial diversity and tailored functional studies.</title>
        <authorList>
            <person name="Wylensek D."/>
            <person name="Hitch T.C.A."/>
            <person name="Clavel T."/>
        </authorList>
    </citation>
    <scope>NUCLEOTIDE SEQUENCE [LARGE SCALE GENOMIC DNA]</scope>
    <source>
        <strain evidence="6 7">BBE-744-WT-12</strain>
    </source>
</reference>